<proteinExistence type="predicted"/>
<name>F4WP01_ACREC</name>
<feature type="compositionally biased region" description="Polar residues" evidence="5">
    <location>
        <begin position="1171"/>
        <end position="1184"/>
    </location>
</feature>
<evidence type="ECO:0000313" key="6">
    <source>
        <dbReference type="EMBL" id="EGI63932.1"/>
    </source>
</evidence>
<dbReference type="PANTHER" id="PTHR44099">
    <property type="entry name" value="RABCONNECTIN-3B, ISOFORM A"/>
    <property type="match status" value="1"/>
</dbReference>
<dbReference type="InParanoid" id="F4WP01"/>
<evidence type="ECO:0000256" key="4">
    <source>
        <dbReference type="PROSITE-ProRule" id="PRU00221"/>
    </source>
</evidence>
<feature type="region of interest" description="Disordered" evidence="5">
    <location>
        <begin position="1171"/>
        <end position="1203"/>
    </location>
</feature>
<dbReference type="Gene3D" id="2.130.10.10">
    <property type="entry name" value="YVTN repeat-like/Quinoprotein amine dehydrogenase"/>
    <property type="match status" value="3"/>
</dbReference>
<feature type="repeat" description="WD" evidence="4">
    <location>
        <begin position="646"/>
        <end position="687"/>
    </location>
</feature>
<dbReference type="SUPFAM" id="SSF50978">
    <property type="entry name" value="WD40 repeat-like"/>
    <property type="match status" value="3"/>
</dbReference>
<dbReference type="FunCoup" id="F4WP01">
    <property type="interactions" value="1268"/>
</dbReference>
<keyword evidence="7" id="KW-1185">Reference proteome</keyword>
<dbReference type="InterPro" id="IPR036322">
    <property type="entry name" value="WD40_repeat_dom_sf"/>
</dbReference>
<dbReference type="eggNOG" id="KOG4155">
    <property type="taxonomic scope" value="Eukaryota"/>
</dbReference>
<evidence type="ECO:0000256" key="3">
    <source>
        <dbReference type="ARBA" id="ARBA00022737"/>
    </source>
</evidence>
<sequence length="1586" mass="175267">MNNKDDMTSRKHLRWKSERSSVWPIVGTFQTKQLIAFDRTVATVRSMASSLPLDSQSLVTSNASRDLTSIGFTSPVLCLTYRVRLSAKMTAGTSLVVPIVLWGRIAPTHCISCVYLSRDQKTLVTGCYDGQICLWQVDPETLKMTPRCLLVGHTAPIMCLSRASVVMEQNFIVSSSESGEMCTWDLVDGKCREAVKLNSVHTQMLPYVSAGGEDVRLFCSGYYPEVLVMDPFSLEVLFTLSSRVNPDWISALHVLRPAKRKDDVVLALTTTGTVKVWTLLGHENRNSEPLYEHESKQIRCLNALAMTCCPYNQRTVLIVCSKYWQIFDAGDFSVLCSITAPRGERWMAGDFLAADRVILWSDEGHGYLYKLPANSVADNKDFHTASAEYDQPYLYCTLTQPGDKPLSCPPAMRLVTVQRQNKTLKYLLRGDSEGVVILWTVPEMTTQQLAQICQNDGSSPPALSPTVKTSLTAAWDAMRPPPVGILDQLDTGDGHGIKLTACIYLPQQSRLVVGREDGSIIIVPATQTVMLQLLHGNHQQYDDWPPHQVLLGHSGRVNCLLYPHGAAPRYDRTHLVSGSVDFAVCLWDLYAGTLIHRFCVHAGEITQLMVPPDNCSVRIQKCVCSVASDHSVTLLSLAERKCVVLASRHLFPVVTIKWRPLDDFMIVGCSDGAVYVWQMETGHLDRVLHGIIAEEVLYACDENTIAAAGGSAAGGELGLANPAVHFFRGLRHRNLSAIRHATQRGLHQLQQLHGGHGPDHGNQIKAKGSPLMIQGFRSNPKDPESHILFFDIEALIVQLLSDEYGAMSPGSLEAQGLISAAEYQKVAALTQSASPDAHKKIVDFFGRVKDKAGDVERILKEKDRHGILAKMKEGAENVHTKLQAKAESVGLKPSTFDGKGDNWNNSDAAKNNLKRNGAFSEPNATMEVAQLLLSLLHAWGMDPDLDRVCEGKLGLLRPMVPVSFGVLSKGGYMSLLLPTWQTQLEPVGEPATQLEQRLPVELVRQERLTRAFTARAHWELSTTLTSNHLLAVVALSNTLMSMNNATFVPEQERNRKMHRPGNRGAVNWNKTEEENEEMYTVQQAQIKQGWSLLATLHCVLLPDKVAAQGGVKTFKRPQVEMMARRWQHQCVEIREAAQALLLAELGRMGSKGRKALVDNWSQYLPMYSTQEPIAPQPQSQTSPAAGSPVPPSESQQEEEDEEEELAEELSIARKPSSVAELKQKQTTAVVLLGVIGAEFGQDVTTTNQRRDNEQRRKSSIVEGFGIGNNNLARHTSMALTHLLHAPHSPKLPLHTALRRAAIDLIGRGFTVWEPYLDISKVLLGLLEMCCDADKLVPSLTYGLPLTPQADTCRTARHALTLIATARPAAFITTMAREVARFNTLQQNAQTLNVNLGASVLTRAKPEILRIVEQLIDKMQSEMSDLLVEVMDIILHCLDPGHLKMKPLNEVFPAVCRFNQVSHCPATRRIAVGGRGGQLALYELRGNVKCQTVSAHSAPVTALAFSPEGKFLVSYSCSENKLCFWQQTSSGMFGLGNSQTRCVKSYSTAPINDVARLNPMRLARLIWINNRTVTLMLADGSETRFNV</sequence>
<dbReference type="Proteomes" id="UP000007755">
    <property type="component" value="Unassembled WGS sequence"/>
</dbReference>
<dbReference type="InterPro" id="IPR049916">
    <property type="entry name" value="WDR72-like"/>
</dbReference>
<evidence type="ECO:0000313" key="7">
    <source>
        <dbReference type="Proteomes" id="UP000007755"/>
    </source>
</evidence>
<keyword evidence="3" id="KW-0677">Repeat</keyword>
<dbReference type="PROSITE" id="PS50082">
    <property type="entry name" value="WD_REPEATS_2"/>
    <property type="match status" value="1"/>
</dbReference>
<gene>
    <name evidence="6" type="ORF">G5I_07511</name>
</gene>
<dbReference type="InterPro" id="IPR001680">
    <property type="entry name" value="WD40_rpt"/>
</dbReference>
<dbReference type="OrthoDB" id="338622at2759"/>
<dbReference type="SMART" id="SM00320">
    <property type="entry name" value="WD40"/>
    <property type="match status" value="9"/>
</dbReference>
<dbReference type="GO" id="GO:0005737">
    <property type="term" value="C:cytoplasm"/>
    <property type="evidence" value="ECO:0007669"/>
    <property type="project" value="TreeGrafter"/>
</dbReference>
<dbReference type="Pfam" id="PF00400">
    <property type="entry name" value="WD40"/>
    <property type="match status" value="3"/>
</dbReference>
<evidence type="ECO:0000256" key="5">
    <source>
        <dbReference type="SAM" id="MobiDB-lite"/>
    </source>
</evidence>
<evidence type="ECO:0000256" key="1">
    <source>
        <dbReference type="ARBA" id="ARBA00022553"/>
    </source>
</evidence>
<organism evidence="7">
    <name type="scientific">Acromyrmex echinatior</name>
    <name type="common">Panamanian leafcutter ant</name>
    <name type="synonym">Acromyrmex octospinosus echinatior</name>
    <dbReference type="NCBI Taxonomy" id="103372"/>
    <lineage>
        <taxon>Eukaryota</taxon>
        <taxon>Metazoa</taxon>
        <taxon>Ecdysozoa</taxon>
        <taxon>Arthropoda</taxon>
        <taxon>Hexapoda</taxon>
        <taxon>Insecta</taxon>
        <taxon>Pterygota</taxon>
        <taxon>Neoptera</taxon>
        <taxon>Endopterygota</taxon>
        <taxon>Hymenoptera</taxon>
        <taxon>Apocrita</taxon>
        <taxon>Aculeata</taxon>
        <taxon>Formicoidea</taxon>
        <taxon>Formicidae</taxon>
        <taxon>Myrmicinae</taxon>
        <taxon>Acromyrmex</taxon>
    </lineage>
</organism>
<dbReference type="EMBL" id="GL888243">
    <property type="protein sequence ID" value="EGI63932.1"/>
    <property type="molecule type" value="Genomic_DNA"/>
</dbReference>
<evidence type="ECO:0000256" key="2">
    <source>
        <dbReference type="ARBA" id="ARBA00022574"/>
    </source>
</evidence>
<keyword evidence="1" id="KW-0597">Phosphoprotein</keyword>
<dbReference type="FunFam" id="2.130.10.10:FF:000247">
    <property type="entry name" value="WD repeat-containing protein 72"/>
    <property type="match status" value="1"/>
</dbReference>
<dbReference type="PANTHER" id="PTHR44099:SF4">
    <property type="entry name" value="RABCONNECTIN-3B, ISOFORM A"/>
    <property type="match status" value="1"/>
</dbReference>
<reference evidence="6" key="1">
    <citation type="submission" date="2011-02" db="EMBL/GenBank/DDBJ databases">
        <title>The genome of the leaf-cutting ant Acromyrmex echinatior suggests key adaptations to social evolution and fungus farming.</title>
        <authorList>
            <person name="Nygaard S."/>
            <person name="Zhang G."/>
        </authorList>
    </citation>
    <scope>NUCLEOTIDE SEQUENCE</scope>
</reference>
<accession>F4WP01</accession>
<dbReference type="STRING" id="103372.F4WP01"/>
<protein>
    <submittedName>
        <fullName evidence="6">WD repeat-containing protein 7</fullName>
    </submittedName>
</protein>
<dbReference type="InterPro" id="IPR015943">
    <property type="entry name" value="WD40/YVTN_repeat-like_dom_sf"/>
</dbReference>
<keyword evidence="2 4" id="KW-0853">WD repeat</keyword>